<evidence type="ECO:0000256" key="4">
    <source>
        <dbReference type="SAM" id="MobiDB-lite"/>
    </source>
</evidence>
<dbReference type="PROSITE" id="PS50987">
    <property type="entry name" value="HTH_ARSR_2"/>
    <property type="match status" value="1"/>
</dbReference>
<dbReference type="SMART" id="SM00418">
    <property type="entry name" value="HTH_ARSR"/>
    <property type="match status" value="1"/>
</dbReference>
<dbReference type="PANTHER" id="PTHR33154:SF33">
    <property type="entry name" value="TRANSCRIPTIONAL REPRESSOR SDPR"/>
    <property type="match status" value="1"/>
</dbReference>
<dbReference type="InterPro" id="IPR011991">
    <property type="entry name" value="ArsR-like_HTH"/>
</dbReference>
<protein>
    <submittedName>
        <fullName evidence="6">ArsR/SmtB family transcription factor</fullName>
    </submittedName>
</protein>
<keyword evidence="2" id="KW-0238">DNA-binding</keyword>
<dbReference type="Pfam" id="PF01022">
    <property type="entry name" value="HTH_5"/>
    <property type="match status" value="1"/>
</dbReference>
<feature type="region of interest" description="Disordered" evidence="4">
    <location>
        <begin position="101"/>
        <end position="120"/>
    </location>
</feature>
<evidence type="ECO:0000313" key="7">
    <source>
        <dbReference type="Proteomes" id="UP001596540"/>
    </source>
</evidence>
<dbReference type="RefSeq" id="WP_379871497.1">
    <property type="nucleotide sequence ID" value="NZ_JBHTBH010000006.1"/>
</dbReference>
<evidence type="ECO:0000256" key="2">
    <source>
        <dbReference type="ARBA" id="ARBA00023125"/>
    </source>
</evidence>
<sequence>MSAPPAAAFQALSDPTRLRILDLLRDHPRYVGELVEELAISQPRVSKHLRVLREAGLVTAHPDAQQRRYELRTEPLADLDAWLAPYRRLWNDRLDALERHLAATPDTTDPEPPTTEGNTS</sequence>
<evidence type="ECO:0000256" key="1">
    <source>
        <dbReference type="ARBA" id="ARBA00023015"/>
    </source>
</evidence>
<reference evidence="7" key="1">
    <citation type="journal article" date="2019" name="Int. J. Syst. Evol. Microbiol.">
        <title>The Global Catalogue of Microorganisms (GCM) 10K type strain sequencing project: providing services to taxonomists for standard genome sequencing and annotation.</title>
        <authorList>
            <consortium name="The Broad Institute Genomics Platform"/>
            <consortium name="The Broad Institute Genome Sequencing Center for Infectious Disease"/>
            <person name="Wu L."/>
            <person name="Ma J."/>
        </authorList>
    </citation>
    <scope>NUCLEOTIDE SEQUENCE [LARGE SCALE GENOMIC DNA]</scope>
    <source>
        <strain evidence="7">CGMCC 4.7382</strain>
    </source>
</reference>
<dbReference type="Proteomes" id="UP001596540">
    <property type="component" value="Unassembled WGS sequence"/>
</dbReference>
<dbReference type="InterPro" id="IPR036390">
    <property type="entry name" value="WH_DNA-bd_sf"/>
</dbReference>
<dbReference type="PANTHER" id="PTHR33154">
    <property type="entry name" value="TRANSCRIPTIONAL REGULATOR, ARSR FAMILY"/>
    <property type="match status" value="1"/>
</dbReference>
<dbReference type="EMBL" id="JBHTBH010000006">
    <property type="protein sequence ID" value="MFC7328840.1"/>
    <property type="molecule type" value="Genomic_DNA"/>
</dbReference>
<keyword evidence="7" id="KW-1185">Reference proteome</keyword>
<proteinExistence type="predicted"/>
<dbReference type="InterPro" id="IPR051081">
    <property type="entry name" value="HTH_MetalResp_TranReg"/>
</dbReference>
<dbReference type="InterPro" id="IPR001845">
    <property type="entry name" value="HTH_ArsR_DNA-bd_dom"/>
</dbReference>
<dbReference type="SUPFAM" id="SSF46785">
    <property type="entry name" value="Winged helix' DNA-binding domain"/>
    <property type="match status" value="1"/>
</dbReference>
<name>A0ABW2KHS7_9ACTN</name>
<comment type="caution">
    <text evidence="6">The sequence shown here is derived from an EMBL/GenBank/DDBJ whole genome shotgun (WGS) entry which is preliminary data.</text>
</comment>
<evidence type="ECO:0000313" key="6">
    <source>
        <dbReference type="EMBL" id="MFC7328840.1"/>
    </source>
</evidence>
<evidence type="ECO:0000256" key="3">
    <source>
        <dbReference type="ARBA" id="ARBA00023163"/>
    </source>
</evidence>
<accession>A0ABW2KHS7</accession>
<organism evidence="6 7">
    <name type="scientific">Marinactinospora rubrisoli</name>
    <dbReference type="NCBI Taxonomy" id="2715399"/>
    <lineage>
        <taxon>Bacteria</taxon>
        <taxon>Bacillati</taxon>
        <taxon>Actinomycetota</taxon>
        <taxon>Actinomycetes</taxon>
        <taxon>Streptosporangiales</taxon>
        <taxon>Nocardiopsidaceae</taxon>
        <taxon>Marinactinospora</taxon>
    </lineage>
</organism>
<evidence type="ECO:0000259" key="5">
    <source>
        <dbReference type="PROSITE" id="PS50987"/>
    </source>
</evidence>
<keyword evidence="1" id="KW-0805">Transcription regulation</keyword>
<dbReference type="PRINTS" id="PR00778">
    <property type="entry name" value="HTHARSR"/>
</dbReference>
<dbReference type="InterPro" id="IPR036388">
    <property type="entry name" value="WH-like_DNA-bd_sf"/>
</dbReference>
<dbReference type="NCBIfam" id="NF033788">
    <property type="entry name" value="HTH_metalloreg"/>
    <property type="match status" value="1"/>
</dbReference>
<gene>
    <name evidence="6" type="ORF">ACFQRF_13905</name>
</gene>
<dbReference type="Gene3D" id="1.10.10.10">
    <property type="entry name" value="Winged helix-like DNA-binding domain superfamily/Winged helix DNA-binding domain"/>
    <property type="match status" value="1"/>
</dbReference>
<feature type="domain" description="HTH arsR-type" evidence="5">
    <location>
        <begin position="1"/>
        <end position="91"/>
    </location>
</feature>
<dbReference type="CDD" id="cd00090">
    <property type="entry name" value="HTH_ARSR"/>
    <property type="match status" value="1"/>
</dbReference>
<keyword evidence="3" id="KW-0804">Transcription</keyword>